<accession>A0A9J6P376</accession>
<protein>
    <recommendedName>
        <fullName evidence="7">tRNA (guanine-N(7)-)-methyltransferase</fullName>
        <ecNumber evidence="7">2.1.1.33</ecNumber>
    </recommendedName>
    <alternativeName>
        <fullName evidence="7">tRNA (guanine(46)-N(7))-methyltransferase</fullName>
    </alternativeName>
    <alternativeName>
        <fullName evidence="7">tRNA(m7G46)-methyltransferase</fullName>
    </alternativeName>
</protein>
<keyword evidence="3 7" id="KW-0489">Methyltransferase</keyword>
<comment type="similarity">
    <text evidence="7">Belongs to the class I-like SAM-binding methyltransferase superfamily. TrmB family.</text>
</comment>
<evidence type="ECO:0000256" key="5">
    <source>
        <dbReference type="ARBA" id="ARBA00022691"/>
    </source>
</evidence>
<dbReference type="Proteomes" id="UP001056429">
    <property type="component" value="Unassembled WGS sequence"/>
</dbReference>
<evidence type="ECO:0000256" key="2">
    <source>
        <dbReference type="ARBA" id="ARBA00003015"/>
    </source>
</evidence>
<evidence type="ECO:0000256" key="7">
    <source>
        <dbReference type="HAMAP-Rule" id="MF_01057"/>
    </source>
</evidence>
<reference evidence="8" key="2">
    <citation type="submission" date="2021-04" db="EMBL/GenBank/DDBJ databases">
        <authorList>
            <person name="Dong X."/>
        </authorList>
    </citation>
    <scope>NUCLEOTIDE SEQUENCE</scope>
    <source>
        <strain evidence="8">ZWT</strain>
    </source>
</reference>
<comment type="function">
    <text evidence="2 7">Catalyzes the formation of N(7)-methylguanine at position 46 (m7G46) in tRNA.</text>
</comment>
<keyword evidence="4 7" id="KW-0808">Transferase</keyword>
<evidence type="ECO:0000256" key="3">
    <source>
        <dbReference type="ARBA" id="ARBA00022603"/>
    </source>
</evidence>
<keyword evidence="5 7" id="KW-0949">S-adenosyl-L-methionine</keyword>
<dbReference type="InterPro" id="IPR055361">
    <property type="entry name" value="tRNA_methyltr_TrmB_bact"/>
</dbReference>
<dbReference type="PANTHER" id="PTHR23417">
    <property type="entry name" value="3-DEOXY-D-MANNO-OCTULOSONIC-ACID TRANSFERASE/TRNA GUANINE-N 7 - -METHYLTRANSFERASE"/>
    <property type="match status" value="1"/>
</dbReference>
<dbReference type="EC" id="2.1.1.33" evidence="7"/>
<feature type="binding site" evidence="7">
    <location>
        <position position="154"/>
    </location>
    <ligand>
        <name>substrate</name>
    </ligand>
</feature>
<evidence type="ECO:0000313" key="8">
    <source>
        <dbReference type="EMBL" id="MCM1990489.1"/>
    </source>
</evidence>
<comment type="pathway">
    <text evidence="7">tRNA modification; N(7)-methylguanine-tRNA biosynthesis.</text>
</comment>
<evidence type="ECO:0000256" key="6">
    <source>
        <dbReference type="ARBA" id="ARBA00022694"/>
    </source>
</evidence>
<dbReference type="SUPFAM" id="SSF53335">
    <property type="entry name" value="S-adenosyl-L-methionine-dependent methyltransferases"/>
    <property type="match status" value="1"/>
</dbReference>
<organism evidence="8 9">
    <name type="scientific">Oceanirhabdus seepicola</name>
    <dbReference type="NCBI Taxonomy" id="2828781"/>
    <lineage>
        <taxon>Bacteria</taxon>
        <taxon>Bacillati</taxon>
        <taxon>Bacillota</taxon>
        <taxon>Clostridia</taxon>
        <taxon>Eubacteriales</taxon>
        <taxon>Clostridiaceae</taxon>
        <taxon>Oceanirhabdus</taxon>
    </lineage>
</organism>
<dbReference type="RefSeq" id="WP_250859521.1">
    <property type="nucleotide sequence ID" value="NZ_JAGSOJ010000002.1"/>
</dbReference>
<name>A0A9J6P376_9CLOT</name>
<evidence type="ECO:0000256" key="1">
    <source>
        <dbReference type="ARBA" id="ARBA00000142"/>
    </source>
</evidence>
<dbReference type="NCBIfam" id="TIGR00091">
    <property type="entry name" value="tRNA (guanosine(46)-N7)-methyltransferase TrmB"/>
    <property type="match status" value="1"/>
</dbReference>
<gene>
    <name evidence="7 8" type="primary">trmB</name>
    <name evidence="8" type="ORF">KDK92_12225</name>
</gene>
<dbReference type="PROSITE" id="PS51625">
    <property type="entry name" value="SAM_MT_TRMB"/>
    <property type="match status" value="1"/>
</dbReference>
<evidence type="ECO:0000313" key="9">
    <source>
        <dbReference type="Proteomes" id="UP001056429"/>
    </source>
</evidence>
<dbReference type="EMBL" id="JAGSOJ010000002">
    <property type="protein sequence ID" value="MCM1990489.1"/>
    <property type="molecule type" value="Genomic_DNA"/>
</dbReference>
<comment type="caution">
    <text evidence="7">Lacks conserved residue(s) required for the propagation of feature annotation.</text>
</comment>
<dbReference type="GO" id="GO:0008176">
    <property type="term" value="F:tRNA (guanine(46)-N7)-methyltransferase activity"/>
    <property type="evidence" value="ECO:0007669"/>
    <property type="project" value="UniProtKB-UniRule"/>
</dbReference>
<dbReference type="Gene3D" id="3.40.50.150">
    <property type="entry name" value="Vaccinia Virus protein VP39"/>
    <property type="match status" value="1"/>
</dbReference>
<feature type="binding site" evidence="7">
    <location>
        <begin position="192"/>
        <end position="195"/>
    </location>
    <ligand>
        <name>substrate</name>
    </ligand>
</feature>
<dbReference type="HAMAP" id="MF_01057">
    <property type="entry name" value="tRNA_methyltr_TrmB"/>
    <property type="match status" value="1"/>
</dbReference>
<dbReference type="InterPro" id="IPR003358">
    <property type="entry name" value="tRNA_(Gua-N-7)_MeTrfase_Trmb"/>
</dbReference>
<feature type="binding site" evidence="7">
    <location>
        <position position="44"/>
    </location>
    <ligand>
        <name>S-adenosyl-L-methionine</name>
        <dbReference type="ChEBI" id="CHEBI:59789"/>
    </ligand>
</feature>
<dbReference type="NCBIfam" id="NF001080">
    <property type="entry name" value="PRK00121.2-2"/>
    <property type="match status" value="1"/>
</dbReference>
<dbReference type="Pfam" id="PF02390">
    <property type="entry name" value="Methyltransf_4"/>
    <property type="match status" value="1"/>
</dbReference>
<dbReference type="CDD" id="cd02440">
    <property type="entry name" value="AdoMet_MTases"/>
    <property type="match status" value="1"/>
</dbReference>
<keyword evidence="9" id="KW-1185">Reference proteome</keyword>
<feature type="binding site" evidence="7">
    <location>
        <position position="69"/>
    </location>
    <ligand>
        <name>S-adenosyl-L-methionine</name>
        <dbReference type="ChEBI" id="CHEBI:59789"/>
    </ligand>
</feature>
<dbReference type="AlphaFoldDB" id="A0A9J6P376"/>
<comment type="catalytic activity">
    <reaction evidence="1 7">
        <text>guanosine(46) in tRNA + S-adenosyl-L-methionine = N(7)-methylguanosine(46) in tRNA + S-adenosyl-L-homocysteine</text>
        <dbReference type="Rhea" id="RHEA:42708"/>
        <dbReference type="Rhea" id="RHEA-COMP:10188"/>
        <dbReference type="Rhea" id="RHEA-COMP:10189"/>
        <dbReference type="ChEBI" id="CHEBI:57856"/>
        <dbReference type="ChEBI" id="CHEBI:59789"/>
        <dbReference type="ChEBI" id="CHEBI:74269"/>
        <dbReference type="ChEBI" id="CHEBI:74480"/>
        <dbReference type="EC" id="2.1.1.33"/>
    </reaction>
</comment>
<comment type="caution">
    <text evidence="8">The sequence shown here is derived from an EMBL/GenBank/DDBJ whole genome shotgun (WGS) entry which is preliminary data.</text>
</comment>
<dbReference type="PANTHER" id="PTHR23417:SF14">
    <property type="entry name" value="PENTACOTRIPEPTIDE-REPEAT REGION OF PRORP DOMAIN-CONTAINING PROTEIN"/>
    <property type="match status" value="1"/>
</dbReference>
<sequence>MARLRKKWWARDAMESSGIFIQDMYDHKGKWNEVFGNDNDIYLELGCGRGDFVVETAAQNPDKNYIAVDLQDGVLCYLSRKCTERNLKNVRFMALNIMLIKDIFAQDEIKRIYLNFSTPWPKTKHNKRRLSHPKFLELYAEFLAPKSEIWLKSDDKPFFVDSAYYFKDSGYQLRYLTYDLHNSIYSDKSVRTEYETKFSAMGKKINFLIARMK</sequence>
<feature type="binding site" evidence="7">
    <location>
        <position position="122"/>
    </location>
    <ligand>
        <name>substrate</name>
    </ligand>
</feature>
<reference evidence="8" key="1">
    <citation type="journal article" date="2021" name="mSystems">
        <title>Bacteria and Archaea Synergistically Convert Glycine Betaine to Biogenic Methane in the Formosa Cold Seep of the South China Sea.</title>
        <authorList>
            <person name="Li L."/>
            <person name="Zhang W."/>
            <person name="Zhang S."/>
            <person name="Song L."/>
            <person name="Sun Q."/>
            <person name="Zhang H."/>
            <person name="Xiang H."/>
            <person name="Dong X."/>
        </authorList>
    </citation>
    <scope>NUCLEOTIDE SEQUENCE</scope>
    <source>
        <strain evidence="8">ZWT</strain>
    </source>
</reference>
<proteinExistence type="inferred from homology"/>
<feature type="binding site" evidence="7">
    <location>
        <position position="96"/>
    </location>
    <ligand>
        <name>S-adenosyl-L-methionine</name>
        <dbReference type="ChEBI" id="CHEBI:59789"/>
    </ligand>
</feature>
<dbReference type="GO" id="GO:0043527">
    <property type="term" value="C:tRNA methyltransferase complex"/>
    <property type="evidence" value="ECO:0007669"/>
    <property type="project" value="TreeGrafter"/>
</dbReference>
<keyword evidence="6 7" id="KW-0819">tRNA processing</keyword>
<dbReference type="InterPro" id="IPR029063">
    <property type="entry name" value="SAM-dependent_MTases_sf"/>
</dbReference>
<evidence type="ECO:0000256" key="4">
    <source>
        <dbReference type="ARBA" id="ARBA00022679"/>
    </source>
</evidence>
<feature type="region of interest" description="Interaction with RNA" evidence="7">
    <location>
        <begin position="124"/>
        <end position="129"/>
    </location>
</feature>